<dbReference type="HOGENOM" id="CLU_1468316_0_0_1"/>
<dbReference type="EMBL" id="KN834799">
    <property type="protein sequence ID" value="KIK56252.1"/>
    <property type="molecule type" value="Genomic_DNA"/>
</dbReference>
<accession>A0A0D0CDV8</accession>
<evidence type="ECO:0000313" key="1">
    <source>
        <dbReference type="EMBL" id="KIK56252.1"/>
    </source>
</evidence>
<keyword evidence="2" id="KW-1185">Reference proteome</keyword>
<sequence>MLLDRIALVTIGVGLGLLPVCLGVPIHVDALDGSDLAVRRDLILESRVALLENDANAKNLIRATSDNLALGNRGTESTETTGSKSSNPVAKIRWFTPSSSSTILSGPARTYYLEKLRSLLNSQTFKEFFGAHSITVEDPGASASLSSDSVCSVTVNGKHQTFAFNEKKNQWEVFMKGARRSPAE</sequence>
<proteinExistence type="predicted"/>
<dbReference type="Proteomes" id="UP000053593">
    <property type="component" value="Unassembled WGS sequence"/>
</dbReference>
<dbReference type="AlphaFoldDB" id="A0A0D0CDV8"/>
<protein>
    <submittedName>
        <fullName evidence="1">Uncharacterized protein</fullName>
    </submittedName>
</protein>
<evidence type="ECO:0000313" key="2">
    <source>
        <dbReference type="Proteomes" id="UP000053593"/>
    </source>
</evidence>
<organism evidence="1 2">
    <name type="scientific">Collybiopsis luxurians FD-317 M1</name>
    <dbReference type="NCBI Taxonomy" id="944289"/>
    <lineage>
        <taxon>Eukaryota</taxon>
        <taxon>Fungi</taxon>
        <taxon>Dikarya</taxon>
        <taxon>Basidiomycota</taxon>
        <taxon>Agaricomycotina</taxon>
        <taxon>Agaricomycetes</taxon>
        <taxon>Agaricomycetidae</taxon>
        <taxon>Agaricales</taxon>
        <taxon>Marasmiineae</taxon>
        <taxon>Omphalotaceae</taxon>
        <taxon>Collybiopsis</taxon>
        <taxon>Collybiopsis luxurians</taxon>
    </lineage>
</organism>
<gene>
    <name evidence="1" type="ORF">GYMLUDRAFT_248001</name>
</gene>
<reference evidence="1 2" key="1">
    <citation type="submission" date="2014-04" db="EMBL/GenBank/DDBJ databases">
        <title>Evolutionary Origins and Diversification of the Mycorrhizal Mutualists.</title>
        <authorList>
            <consortium name="DOE Joint Genome Institute"/>
            <consortium name="Mycorrhizal Genomics Consortium"/>
            <person name="Kohler A."/>
            <person name="Kuo A."/>
            <person name="Nagy L.G."/>
            <person name="Floudas D."/>
            <person name="Copeland A."/>
            <person name="Barry K.W."/>
            <person name="Cichocki N."/>
            <person name="Veneault-Fourrey C."/>
            <person name="LaButti K."/>
            <person name="Lindquist E.A."/>
            <person name="Lipzen A."/>
            <person name="Lundell T."/>
            <person name="Morin E."/>
            <person name="Murat C."/>
            <person name="Riley R."/>
            <person name="Ohm R."/>
            <person name="Sun H."/>
            <person name="Tunlid A."/>
            <person name="Henrissat B."/>
            <person name="Grigoriev I.V."/>
            <person name="Hibbett D.S."/>
            <person name="Martin F."/>
        </authorList>
    </citation>
    <scope>NUCLEOTIDE SEQUENCE [LARGE SCALE GENOMIC DNA]</scope>
    <source>
        <strain evidence="1 2">FD-317 M1</strain>
    </source>
</reference>
<name>A0A0D0CDV8_9AGAR</name>